<comment type="similarity">
    <text evidence="1">Belongs to the short-chain dehydrogenases/reductases (SDR) family.</text>
</comment>
<gene>
    <name evidence="4" type="ORF">WOLCODRAFT_163440</name>
</gene>
<dbReference type="SUPFAM" id="SSF51735">
    <property type="entry name" value="NAD(P)-binding Rossmann-fold domains"/>
    <property type="match status" value="1"/>
</dbReference>
<evidence type="ECO:0000256" key="3">
    <source>
        <dbReference type="ARBA" id="ARBA00023002"/>
    </source>
</evidence>
<reference evidence="4 5" key="1">
    <citation type="journal article" date="2012" name="Science">
        <title>The Paleozoic origin of enzymatic lignin decomposition reconstructed from 31 fungal genomes.</title>
        <authorList>
            <person name="Floudas D."/>
            <person name="Binder M."/>
            <person name="Riley R."/>
            <person name="Barry K."/>
            <person name="Blanchette R.A."/>
            <person name="Henrissat B."/>
            <person name="Martinez A.T."/>
            <person name="Otillar R."/>
            <person name="Spatafora J.W."/>
            <person name="Yadav J.S."/>
            <person name="Aerts A."/>
            <person name="Benoit I."/>
            <person name="Boyd A."/>
            <person name="Carlson A."/>
            <person name="Copeland A."/>
            <person name="Coutinho P.M."/>
            <person name="de Vries R.P."/>
            <person name="Ferreira P."/>
            <person name="Findley K."/>
            <person name="Foster B."/>
            <person name="Gaskell J."/>
            <person name="Glotzer D."/>
            <person name="Gorecki P."/>
            <person name="Heitman J."/>
            <person name="Hesse C."/>
            <person name="Hori C."/>
            <person name="Igarashi K."/>
            <person name="Jurgens J.A."/>
            <person name="Kallen N."/>
            <person name="Kersten P."/>
            <person name="Kohler A."/>
            <person name="Kuees U."/>
            <person name="Kumar T.K.A."/>
            <person name="Kuo A."/>
            <person name="LaButti K."/>
            <person name="Larrondo L.F."/>
            <person name="Lindquist E."/>
            <person name="Ling A."/>
            <person name="Lombard V."/>
            <person name="Lucas S."/>
            <person name="Lundell T."/>
            <person name="Martin R."/>
            <person name="McLaughlin D.J."/>
            <person name="Morgenstern I."/>
            <person name="Morin E."/>
            <person name="Murat C."/>
            <person name="Nagy L.G."/>
            <person name="Nolan M."/>
            <person name="Ohm R.A."/>
            <person name="Patyshakuliyeva A."/>
            <person name="Rokas A."/>
            <person name="Ruiz-Duenas F.J."/>
            <person name="Sabat G."/>
            <person name="Salamov A."/>
            <person name="Samejima M."/>
            <person name="Schmutz J."/>
            <person name="Slot J.C."/>
            <person name="St John F."/>
            <person name="Stenlid J."/>
            <person name="Sun H."/>
            <person name="Sun S."/>
            <person name="Syed K."/>
            <person name="Tsang A."/>
            <person name="Wiebenga A."/>
            <person name="Young D."/>
            <person name="Pisabarro A."/>
            <person name="Eastwood D.C."/>
            <person name="Martin F."/>
            <person name="Cullen D."/>
            <person name="Grigoriev I.V."/>
            <person name="Hibbett D.S."/>
        </authorList>
    </citation>
    <scope>NUCLEOTIDE SEQUENCE [LARGE SCALE GENOMIC DNA]</scope>
    <source>
        <strain evidence="4 5">MD-104</strain>
    </source>
</reference>
<keyword evidence="5" id="KW-1185">Reference proteome</keyword>
<dbReference type="PANTHER" id="PTHR24320">
    <property type="entry name" value="RETINOL DEHYDROGENASE"/>
    <property type="match status" value="1"/>
</dbReference>
<keyword evidence="3" id="KW-0560">Oxidoreductase</keyword>
<dbReference type="Proteomes" id="UP000218811">
    <property type="component" value="Unassembled WGS sequence"/>
</dbReference>
<dbReference type="STRING" id="742152.A0A2H3JSX1"/>
<dbReference type="PANTHER" id="PTHR24320:SF282">
    <property type="entry name" value="WW DOMAIN-CONTAINING OXIDOREDUCTASE"/>
    <property type="match status" value="1"/>
</dbReference>
<proteinExistence type="inferred from homology"/>
<dbReference type="PRINTS" id="PR00081">
    <property type="entry name" value="GDHRDH"/>
</dbReference>
<sequence>MGGFFEELRYIVYIIAQLFPGKPKFSTAQIPDLTGQVMVVTGGNVGIGRETVKALLEHNAKVYMASRNKDKAFTAIKELKDETGREAIFLELDLSDLSSVRRAATQFLSMENELHVLFNNAGVMSCPIDWLSPDGYDMQFATNVIGHFFFSKLLLPALFAGTATSPDHHARIIMTSSSAAYLHTINWDSFVDGPERRKMTPQQLYAQSKLADAVLAREFAKRFSDQSIIAISLNPGSIDTELQRHVSGTERKFLRTFLLGPLEYGALNQLWAGTVPEALNYNGKFLVPWTKVGECRKEAYDDGVGSRLWDWLEHQVENK</sequence>
<protein>
    <submittedName>
        <fullName evidence="4">NAD(P)-binding protein</fullName>
    </submittedName>
</protein>
<dbReference type="GO" id="GO:0016491">
    <property type="term" value="F:oxidoreductase activity"/>
    <property type="evidence" value="ECO:0007669"/>
    <property type="project" value="UniProtKB-KW"/>
</dbReference>
<dbReference type="Gene3D" id="3.40.50.720">
    <property type="entry name" value="NAD(P)-binding Rossmann-like Domain"/>
    <property type="match status" value="1"/>
</dbReference>
<dbReference type="PROSITE" id="PS00061">
    <property type="entry name" value="ADH_SHORT"/>
    <property type="match status" value="1"/>
</dbReference>
<dbReference type="InterPro" id="IPR036291">
    <property type="entry name" value="NAD(P)-bd_dom_sf"/>
</dbReference>
<evidence type="ECO:0000256" key="1">
    <source>
        <dbReference type="ARBA" id="ARBA00006484"/>
    </source>
</evidence>
<dbReference type="OrthoDB" id="191139at2759"/>
<dbReference type="AlphaFoldDB" id="A0A2H3JSX1"/>
<evidence type="ECO:0000313" key="4">
    <source>
        <dbReference type="EMBL" id="PCH41959.1"/>
    </source>
</evidence>
<dbReference type="Pfam" id="PF00106">
    <property type="entry name" value="adh_short"/>
    <property type="match status" value="1"/>
</dbReference>
<evidence type="ECO:0000313" key="5">
    <source>
        <dbReference type="Proteomes" id="UP000218811"/>
    </source>
</evidence>
<accession>A0A2H3JSX1</accession>
<dbReference type="InterPro" id="IPR020904">
    <property type="entry name" value="Sc_DH/Rdtase_CS"/>
</dbReference>
<dbReference type="InterPro" id="IPR002347">
    <property type="entry name" value="SDR_fam"/>
</dbReference>
<name>A0A2H3JSX1_WOLCO</name>
<dbReference type="EMBL" id="KB468124">
    <property type="protein sequence ID" value="PCH41959.1"/>
    <property type="molecule type" value="Genomic_DNA"/>
</dbReference>
<organism evidence="4 5">
    <name type="scientific">Wolfiporia cocos (strain MD-104)</name>
    <name type="common">Brown rot fungus</name>
    <dbReference type="NCBI Taxonomy" id="742152"/>
    <lineage>
        <taxon>Eukaryota</taxon>
        <taxon>Fungi</taxon>
        <taxon>Dikarya</taxon>
        <taxon>Basidiomycota</taxon>
        <taxon>Agaricomycotina</taxon>
        <taxon>Agaricomycetes</taxon>
        <taxon>Polyporales</taxon>
        <taxon>Phaeolaceae</taxon>
        <taxon>Wolfiporia</taxon>
    </lineage>
</organism>
<evidence type="ECO:0000256" key="2">
    <source>
        <dbReference type="ARBA" id="ARBA00022857"/>
    </source>
</evidence>
<keyword evidence="2" id="KW-0521">NADP</keyword>
<dbReference type="OMA" id="IVACPFV"/>